<name>A0A0R2QG59_9ACTN</name>
<dbReference type="Gene3D" id="3.20.20.70">
    <property type="entry name" value="Aldolase class I"/>
    <property type="match status" value="1"/>
</dbReference>
<evidence type="ECO:0000256" key="5">
    <source>
        <dbReference type="ARBA" id="ARBA00022605"/>
    </source>
</evidence>
<dbReference type="HAMAP" id="MF_00135">
    <property type="entry name" value="PRAI"/>
    <property type="match status" value="1"/>
</dbReference>
<dbReference type="Pfam" id="PF00697">
    <property type="entry name" value="PRAI"/>
    <property type="match status" value="1"/>
</dbReference>
<dbReference type="InterPro" id="IPR011060">
    <property type="entry name" value="RibuloseP-bd_barrel"/>
</dbReference>
<dbReference type="UniPathway" id="UPA00035">
    <property type="reaction ID" value="UER00042"/>
</dbReference>
<dbReference type="GO" id="GO:0004640">
    <property type="term" value="F:phosphoribosylanthranilate isomerase activity"/>
    <property type="evidence" value="ECO:0007669"/>
    <property type="project" value="UniProtKB-UniRule"/>
</dbReference>
<evidence type="ECO:0000313" key="12">
    <source>
        <dbReference type="Proteomes" id="UP000051017"/>
    </source>
</evidence>
<dbReference type="EC" id="5.3.1.24" evidence="3 9"/>
<comment type="pathway">
    <text evidence="2 9">Amino-acid biosynthesis; L-tryptophan biosynthesis; L-tryptophan from chorismate: step 3/5.</text>
</comment>
<keyword evidence="8 9" id="KW-0413">Isomerase</keyword>
<dbReference type="Proteomes" id="UP000051017">
    <property type="component" value="Unassembled WGS sequence"/>
</dbReference>
<evidence type="ECO:0000256" key="6">
    <source>
        <dbReference type="ARBA" id="ARBA00022822"/>
    </source>
</evidence>
<evidence type="ECO:0000256" key="8">
    <source>
        <dbReference type="ARBA" id="ARBA00023235"/>
    </source>
</evidence>
<evidence type="ECO:0000256" key="9">
    <source>
        <dbReference type="HAMAP-Rule" id="MF_00135"/>
    </source>
</evidence>
<dbReference type="InterPro" id="IPR001240">
    <property type="entry name" value="PRAI_dom"/>
</dbReference>
<keyword evidence="5 9" id="KW-0028">Amino-acid biosynthesis</keyword>
<gene>
    <name evidence="9" type="primary">trpF</name>
    <name evidence="11" type="ORF">ABR75_08810</name>
</gene>
<evidence type="ECO:0000313" key="11">
    <source>
        <dbReference type="EMBL" id="KRO46618.1"/>
    </source>
</evidence>
<feature type="domain" description="N-(5'phosphoribosyl) anthranilate isomerase (PRAI)" evidence="10">
    <location>
        <begin position="4"/>
        <end position="193"/>
    </location>
</feature>
<keyword evidence="6 9" id="KW-0822">Tryptophan biosynthesis</keyword>
<dbReference type="PANTHER" id="PTHR42894">
    <property type="entry name" value="N-(5'-PHOSPHORIBOSYL)ANTHRANILATE ISOMERASE"/>
    <property type="match status" value="1"/>
</dbReference>
<evidence type="ECO:0000256" key="3">
    <source>
        <dbReference type="ARBA" id="ARBA00012572"/>
    </source>
</evidence>
<comment type="similarity">
    <text evidence="9">Belongs to the TrpF family.</text>
</comment>
<keyword evidence="7 9" id="KW-0057">Aromatic amino acid biosynthesis</keyword>
<evidence type="ECO:0000256" key="4">
    <source>
        <dbReference type="ARBA" id="ARBA00022272"/>
    </source>
</evidence>
<sequence>MFIKVCGITNEQDALLAVALGADALGFVFAPSPRQVAPSKVREIVRRLPAEIVTVGVFRDELPKRIIDIMQEAHLQGAQLHGHESLLITSEVSDAVRFSIKSVVAGSPDAARADEFVCDAILVDGLSPGSGEVFDWSLMNEIPLGLRLILSGGLHPGNVAEGIDRVRPWGVDVSSGVEKSHGLKDPVKMRQFIASARAAARELGDID</sequence>
<comment type="catalytic activity">
    <reaction evidence="1 9">
        <text>N-(5-phospho-beta-D-ribosyl)anthranilate = 1-(2-carboxyphenylamino)-1-deoxy-D-ribulose 5-phosphate</text>
        <dbReference type="Rhea" id="RHEA:21540"/>
        <dbReference type="ChEBI" id="CHEBI:18277"/>
        <dbReference type="ChEBI" id="CHEBI:58613"/>
        <dbReference type="EC" id="5.3.1.24"/>
    </reaction>
</comment>
<evidence type="ECO:0000256" key="7">
    <source>
        <dbReference type="ARBA" id="ARBA00023141"/>
    </source>
</evidence>
<evidence type="ECO:0000259" key="10">
    <source>
        <dbReference type="Pfam" id="PF00697"/>
    </source>
</evidence>
<reference evidence="11 12" key="1">
    <citation type="submission" date="2015-10" db="EMBL/GenBank/DDBJ databases">
        <title>Metagenome-Assembled Genomes uncover a global brackish microbiome.</title>
        <authorList>
            <person name="Hugerth L.W."/>
            <person name="Larsson J."/>
            <person name="Alneberg J."/>
            <person name="Lindh M.V."/>
            <person name="Legrand C."/>
            <person name="Pinhassi J."/>
            <person name="Andersson A.F."/>
        </authorList>
    </citation>
    <scope>NUCLEOTIDE SEQUENCE [LARGE SCALE GENOMIC DNA]</scope>
    <source>
        <strain evidence="11">BACL6 MAG-120924-bin43</strain>
    </source>
</reference>
<dbReference type="InterPro" id="IPR013785">
    <property type="entry name" value="Aldolase_TIM"/>
</dbReference>
<proteinExistence type="inferred from homology"/>
<dbReference type="SUPFAM" id="SSF51366">
    <property type="entry name" value="Ribulose-phoshate binding barrel"/>
    <property type="match status" value="1"/>
</dbReference>
<dbReference type="AlphaFoldDB" id="A0A0R2QG59"/>
<dbReference type="InterPro" id="IPR044643">
    <property type="entry name" value="TrpF_fam"/>
</dbReference>
<evidence type="ECO:0000256" key="1">
    <source>
        <dbReference type="ARBA" id="ARBA00001164"/>
    </source>
</evidence>
<dbReference type="CDD" id="cd00405">
    <property type="entry name" value="PRAI"/>
    <property type="match status" value="1"/>
</dbReference>
<accession>A0A0R2QG59</accession>
<dbReference type="PANTHER" id="PTHR42894:SF1">
    <property type="entry name" value="N-(5'-PHOSPHORIBOSYL)ANTHRANILATE ISOMERASE"/>
    <property type="match status" value="1"/>
</dbReference>
<dbReference type="EMBL" id="LIBJ01000262">
    <property type="protein sequence ID" value="KRO46618.1"/>
    <property type="molecule type" value="Genomic_DNA"/>
</dbReference>
<comment type="caution">
    <text evidence="11">The sequence shown here is derived from an EMBL/GenBank/DDBJ whole genome shotgun (WGS) entry which is preliminary data.</text>
</comment>
<dbReference type="GO" id="GO:0000162">
    <property type="term" value="P:L-tryptophan biosynthetic process"/>
    <property type="evidence" value="ECO:0007669"/>
    <property type="project" value="UniProtKB-UniRule"/>
</dbReference>
<evidence type="ECO:0000256" key="2">
    <source>
        <dbReference type="ARBA" id="ARBA00004664"/>
    </source>
</evidence>
<protein>
    <recommendedName>
        <fullName evidence="4 9">N-(5'-phosphoribosyl)anthranilate isomerase</fullName>
        <shortName evidence="9">PRAI</shortName>
        <ecNumber evidence="3 9">5.3.1.24</ecNumber>
    </recommendedName>
</protein>
<organism evidence="11 12">
    <name type="scientific">Acidimicrobiia bacterium BACL6 MAG-120924-bin43</name>
    <dbReference type="NCBI Taxonomy" id="1655583"/>
    <lineage>
        <taxon>Bacteria</taxon>
        <taxon>Bacillati</taxon>
        <taxon>Actinomycetota</taxon>
        <taxon>Acidimicrobiia</taxon>
        <taxon>acIV cluster</taxon>
    </lineage>
</organism>